<reference evidence="1" key="1">
    <citation type="journal article" date="2014" name="Front. Microbiol.">
        <title>High frequency of phylogenetically diverse reductive dehalogenase-homologous genes in deep subseafloor sedimentary metagenomes.</title>
        <authorList>
            <person name="Kawai M."/>
            <person name="Futagami T."/>
            <person name="Toyoda A."/>
            <person name="Takaki Y."/>
            <person name="Nishi S."/>
            <person name="Hori S."/>
            <person name="Arai W."/>
            <person name="Tsubouchi T."/>
            <person name="Morono Y."/>
            <person name="Uchiyama I."/>
            <person name="Ito T."/>
            <person name="Fujiyama A."/>
            <person name="Inagaki F."/>
            <person name="Takami H."/>
        </authorList>
    </citation>
    <scope>NUCLEOTIDE SEQUENCE</scope>
    <source>
        <strain evidence="1">Expedition CK06-06</strain>
    </source>
</reference>
<sequence length="51" mass="6017">MPKHKTTMQIDDKLWKKFLGQVIKKHGTTKKQSAELEIAIAEYLDHHKEEN</sequence>
<comment type="caution">
    <text evidence="1">The sequence shown here is derived from an EMBL/GenBank/DDBJ whole genome shotgun (WGS) entry which is preliminary data.</text>
</comment>
<dbReference type="EMBL" id="BARS01047347">
    <property type="protein sequence ID" value="GAG39046.1"/>
    <property type="molecule type" value="Genomic_DNA"/>
</dbReference>
<name>X0YQR7_9ZZZZ</name>
<dbReference type="AlphaFoldDB" id="X0YQR7"/>
<evidence type="ECO:0000313" key="1">
    <source>
        <dbReference type="EMBL" id="GAG39046.1"/>
    </source>
</evidence>
<proteinExistence type="predicted"/>
<organism evidence="1">
    <name type="scientific">marine sediment metagenome</name>
    <dbReference type="NCBI Taxonomy" id="412755"/>
    <lineage>
        <taxon>unclassified sequences</taxon>
        <taxon>metagenomes</taxon>
        <taxon>ecological metagenomes</taxon>
    </lineage>
</organism>
<protein>
    <submittedName>
        <fullName evidence="1">Uncharacterized protein</fullName>
    </submittedName>
</protein>
<gene>
    <name evidence="1" type="ORF">S01H1_71130</name>
</gene>
<accession>X0YQR7</accession>